<comment type="caution">
    <text evidence="1">The sequence shown here is derived from an EMBL/GenBank/DDBJ whole genome shotgun (WGS) entry which is preliminary data.</text>
</comment>
<name>A0ABQ3G787_9BURK</name>
<organism evidence="1 2">
    <name type="scientific">Pseudorhodoferax aquiterrae</name>
    <dbReference type="NCBI Taxonomy" id="747304"/>
    <lineage>
        <taxon>Bacteria</taxon>
        <taxon>Pseudomonadati</taxon>
        <taxon>Pseudomonadota</taxon>
        <taxon>Betaproteobacteria</taxon>
        <taxon>Burkholderiales</taxon>
        <taxon>Comamonadaceae</taxon>
    </lineage>
</organism>
<evidence type="ECO:0000313" key="1">
    <source>
        <dbReference type="EMBL" id="GHC94427.1"/>
    </source>
</evidence>
<reference evidence="2" key="1">
    <citation type="journal article" date="2019" name="Int. J. Syst. Evol. Microbiol.">
        <title>The Global Catalogue of Microorganisms (GCM) 10K type strain sequencing project: providing services to taxonomists for standard genome sequencing and annotation.</title>
        <authorList>
            <consortium name="The Broad Institute Genomics Platform"/>
            <consortium name="The Broad Institute Genome Sequencing Center for Infectious Disease"/>
            <person name="Wu L."/>
            <person name="Ma J."/>
        </authorList>
    </citation>
    <scope>NUCLEOTIDE SEQUENCE [LARGE SCALE GENOMIC DNA]</scope>
    <source>
        <strain evidence="2">KCTC 23314</strain>
    </source>
</reference>
<sequence>MLLELVVALAVGMGVVLTAMGTLAFVQASATIHGDALRLQQRADTALRTIGLQLRQAGAVELVENTDGSVRFSPAFDGYATSGYPVQGENGGPGKPDTLSASYQDNGEAHDCLGNRPDAATQGIRMDSRFSVTNGSLRCLGAQAASGSQVIVDGVEDFQVVYGIRTTSSGGDQFQFVDADGVADRWADVAAVQVCLQLRSEGHHPQTTGVRNCQGVEQAADGRLRRVAYATFHLRNIQSTGQ</sequence>
<dbReference type="InterPro" id="IPR032092">
    <property type="entry name" value="PilW"/>
</dbReference>
<keyword evidence="2" id="KW-1185">Reference proteome</keyword>
<proteinExistence type="predicted"/>
<accession>A0ABQ3G787</accession>
<gene>
    <name evidence="1" type="ORF">GCM10007320_46300</name>
</gene>
<dbReference type="RefSeq" id="WP_189689271.1">
    <property type="nucleotide sequence ID" value="NZ_BMYK01000019.1"/>
</dbReference>
<dbReference type="Proteomes" id="UP000626210">
    <property type="component" value="Unassembled WGS sequence"/>
</dbReference>
<evidence type="ECO:0008006" key="3">
    <source>
        <dbReference type="Google" id="ProtNLM"/>
    </source>
</evidence>
<protein>
    <recommendedName>
        <fullName evidence="3">Type IV pilus assembly protein PilW</fullName>
    </recommendedName>
</protein>
<dbReference type="Pfam" id="PF16074">
    <property type="entry name" value="PilW"/>
    <property type="match status" value="1"/>
</dbReference>
<dbReference type="EMBL" id="BMYK01000019">
    <property type="protein sequence ID" value="GHC94427.1"/>
    <property type="molecule type" value="Genomic_DNA"/>
</dbReference>
<evidence type="ECO:0000313" key="2">
    <source>
        <dbReference type="Proteomes" id="UP000626210"/>
    </source>
</evidence>